<feature type="compositionally biased region" description="Basic and acidic residues" evidence="13">
    <location>
        <begin position="426"/>
        <end position="436"/>
    </location>
</feature>
<evidence type="ECO:0000256" key="9">
    <source>
        <dbReference type="ARBA" id="ARBA00023163"/>
    </source>
</evidence>
<evidence type="ECO:0000256" key="11">
    <source>
        <dbReference type="PROSITE-ProRule" id="PRU00723"/>
    </source>
</evidence>
<feature type="region of interest" description="Disordered" evidence="13">
    <location>
        <begin position="96"/>
        <end position="115"/>
    </location>
</feature>
<protein>
    <recommendedName>
        <fullName evidence="2">Zinc finger CCCH-type with G patch domain-containing protein</fullName>
    </recommendedName>
</protein>
<dbReference type="STRING" id="6573.A0A210Q1P6"/>
<dbReference type="CDD" id="cd20384">
    <property type="entry name" value="Tudor_ZGPAT"/>
    <property type="match status" value="1"/>
</dbReference>
<dbReference type="SMART" id="SM00443">
    <property type="entry name" value="G_patch"/>
    <property type="match status" value="1"/>
</dbReference>
<dbReference type="Gene3D" id="2.30.30.1190">
    <property type="match status" value="1"/>
</dbReference>
<keyword evidence="10" id="KW-0539">Nucleus</keyword>
<dbReference type="SUPFAM" id="SSF63748">
    <property type="entry name" value="Tudor/PWWP/MBT"/>
    <property type="match status" value="1"/>
</dbReference>
<evidence type="ECO:0000256" key="1">
    <source>
        <dbReference type="ARBA" id="ARBA00004123"/>
    </source>
</evidence>
<keyword evidence="12" id="KW-0175">Coiled coil</keyword>
<evidence type="ECO:0000313" key="18">
    <source>
        <dbReference type="Proteomes" id="UP000242188"/>
    </source>
</evidence>
<name>A0A210Q1P6_MIZYE</name>
<evidence type="ECO:0000256" key="12">
    <source>
        <dbReference type="SAM" id="Coils"/>
    </source>
</evidence>
<dbReference type="PROSITE" id="PS50103">
    <property type="entry name" value="ZF_C3H1"/>
    <property type="match status" value="1"/>
</dbReference>
<feature type="compositionally biased region" description="Polar residues" evidence="13">
    <location>
        <begin position="99"/>
        <end position="109"/>
    </location>
</feature>
<keyword evidence="9" id="KW-0804">Transcription</keyword>
<feature type="compositionally biased region" description="Acidic residues" evidence="13">
    <location>
        <begin position="271"/>
        <end position="283"/>
    </location>
</feature>
<feature type="region of interest" description="Disordered" evidence="13">
    <location>
        <begin position="271"/>
        <end position="294"/>
    </location>
</feature>
<evidence type="ECO:0000256" key="6">
    <source>
        <dbReference type="ARBA" id="ARBA00022833"/>
    </source>
</evidence>
<comment type="caution">
    <text evidence="17">The sequence shown here is derived from an EMBL/GenBank/DDBJ whole genome shotgun (WGS) entry which is preliminary data.</text>
</comment>
<comment type="subcellular location">
    <subcellularLocation>
        <location evidence="1">Nucleus</location>
    </subcellularLocation>
</comment>
<dbReference type="InterPro" id="IPR002999">
    <property type="entry name" value="Tudor"/>
</dbReference>
<evidence type="ECO:0000256" key="4">
    <source>
        <dbReference type="ARBA" id="ARBA00022723"/>
    </source>
</evidence>
<dbReference type="OrthoDB" id="5842926at2759"/>
<evidence type="ECO:0000256" key="5">
    <source>
        <dbReference type="ARBA" id="ARBA00022771"/>
    </source>
</evidence>
<dbReference type="GO" id="GO:0000978">
    <property type="term" value="F:RNA polymerase II cis-regulatory region sequence-specific DNA binding"/>
    <property type="evidence" value="ECO:0007669"/>
    <property type="project" value="TreeGrafter"/>
</dbReference>
<dbReference type="InterPro" id="IPR000467">
    <property type="entry name" value="G_patch_dom"/>
</dbReference>
<keyword evidence="6 11" id="KW-0862">Zinc</keyword>
<keyword evidence="7" id="KW-0805">Transcription regulation</keyword>
<dbReference type="PROSITE" id="PS50304">
    <property type="entry name" value="TUDOR"/>
    <property type="match status" value="1"/>
</dbReference>
<evidence type="ECO:0000256" key="8">
    <source>
        <dbReference type="ARBA" id="ARBA00023125"/>
    </source>
</evidence>
<keyword evidence="8" id="KW-0238">DNA-binding</keyword>
<evidence type="ECO:0000259" key="16">
    <source>
        <dbReference type="PROSITE" id="PS50304"/>
    </source>
</evidence>
<dbReference type="AlphaFoldDB" id="A0A210Q1P6"/>
<dbReference type="GO" id="GO:0008270">
    <property type="term" value="F:zinc ion binding"/>
    <property type="evidence" value="ECO:0007669"/>
    <property type="project" value="UniProtKB-KW"/>
</dbReference>
<evidence type="ECO:0000256" key="7">
    <source>
        <dbReference type="ARBA" id="ARBA00023015"/>
    </source>
</evidence>
<evidence type="ECO:0000259" key="14">
    <source>
        <dbReference type="PROSITE" id="PS50103"/>
    </source>
</evidence>
<dbReference type="InterPro" id="IPR000571">
    <property type="entry name" value="Znf_CCCH"/>
</dbReference>
<dbReference type="GO" id="GO:0005634">
    <property type="term" value="C:nucleus"/>
    <property type="evidence" value="ECO:0007669"/>
    <property type="project" value="UniProtKB-SubCell"/>
</dbReference>
<evidence type="ECO:0000259" key="15">
    <source>
        <dbReference type="PROSITE" id="PS50174"/>
    </source>
</evidence>
<feature type="coiled-coil region" evidence="12">
    <location>
        <begin position="461"/>
        <end position="495"/>
    </location>
</feature>
<dbReference type="PANTHER" id="PTHR46297:SF1">
    <property type="entry name" value="ZINC FINGER CCCH-TYPE WITH G PATCH DOMAIN-CONTAINING PROTEIN"/>
    <property type="match status" value="1"/>
</dbReference>
<evidence type="ECO:0000313" key="17">
    <source>
        <dbReference type="EMBL" id="OWF42647.1"/>
    </source>
</evidence>
<organism evidence="17 18">
    <name type="scientific">Mizuhopecten yessoensis</name>
    <name type="common">Japanese scallop</name>
    <name type="synonym">Patinopecten yessoensis</name>
    <dbReference type="NCBI Taxonomy" id="6573"/>
    <lineage>
        <taxon>Eukaryota</taxon>
        <taxon>Metazoa</taxon>
        <taxon>Spiralia</taxon>
        <taxon>Lophotrochozoa</taxon>
        <taxon>Mollusca</taxon>
        <taxon>Bivalvia</taxon>
        <taxon>Autobranchia</taxon>
        <taxon>Pteriomorphia</taxon>
        <taxon>Pectinida</taxon>
        <taxon>Pectinoidea</taxon>
        <taxon>Pectinidae</taxon>
        <taxon>Mizuhopecten</taxon>
    </lineage>
</organism>
<keyword evidence="3" id="KW-0678">Repressor</keyword>
<evidence type="ECO:0000256" key="13">
    <source>
        <dbReference type="SAM" id="MobiDB-lite"/>
    </source>
</evidence>
<keyword evidence="18" id="KW-1185">Reference proteome</keyword>
<evidence type="ECO:0000256" key="10">
    <source>
        <dbReference type="ARBA" id="ARBA00023242"/>
    </source>
</evidence>
<dbReference type="Pfam" id="PF01585">
    <property type="entry name" value="G-patch"/>
    <property type="match status" value="1"/>
</dbReference>
<dbReference type="GO" id="GO:0001227">
    <property type="term" value="F:DNA-binding transcription repressor activity, RNA polymerase II-specific"/>
    <property type="evidence" value="ECO:0007669"/>
    <property type="project" value="TreeGrafter"/>
</dbReference>
<evidence type="ECO:0000256" key="3">
    <source>
        <dbReference type="ARBA" id="ARBA00022491"/>
    </source>
</evidence>
<feature type="domain" description="Tudor" evidence="16">
    <location>
        <begin position="218"/>
        <end position="276"/>
    </location>
</feature>
<gene>
    <name evidence="17" type="ORF">KP79_PYT04859</name>
</gene>
<proteinExistence type="predicted"/>
<feature type="domain" description="G-patch" evidence="15">
    <location>
        <begin position="324"/>
        <end position="354"/>
    </location>
</feature>
<keyword evidence="5 11" id="KW-0863">Zinc-finger</keyword>
<dbReference type="Gene3D" id="2.30.30.140">
    <property type="match status" value="1"/>
</dbReference>
<feature type="region of interest" description="Disordered" evidence="13">
    <location>
        <begin position="424"/>
        <end position="458"/>
    </location>
</feature>
<reference evidence="17 18" key="1">
    <citation type="journal article" date="2017" name="Nat. Ecol. Evol.">
        <title>Scallop genome provides insights into evolution of bilaterian karyotype and development.</title>
        <authorList>
            <person name="Wang S."/>
            <person name="Zhang J."/>
            <person name="Jiao W."/>
            <person name="Li J."/>
            <person name="Xun X."/>
            <person name="Sun Y."/>
            <person name="Guo X."/>
            <person name="Huan P."/>
            <person name="Dong B."/>
            <person name="Zhang L."/>
            <person name="Hu X."/>
            <person name="Sun X."/>
            <person name="Wang J."/>
            <person name="Zhao C."/>
            <person name="Wang Y."/>
            <person name="Wang D."/>
            <person name="Huang X."/>
            <person name="Wang R."/>
            <person name="Lv J."/>
            <person name="Li Y."/>
            <person name="Zhang Z."/>
            <person name="Liu B."/>
            <person name="Lu W."/>
            <person name="Hui Y."/>
            <person name="Liang J."/>
            <person name="Zhou Z."/>
            <person name="Hou R."/>
            <person name="Li X."/>
            <person name="Liu Y."/>
            <person name="Li H."/>
            <person name="Ning X."/>
            <person name="Lin Y."/>
            <person name="Zhao L."/>
            <person name="Xing Q."/>
            <person name="Dou J."/>
            <person name="Li Y."/>
            <person name="Mao J."/>
            <person name="Guo H."/>
            <person name="Dou H."/>
            <person name="Li T."/>
            <person name="Mu C."/>
            <person name="Jiang W."/>
            <person name="Fu Q."/>
            <person name="Fu X."/>
            <person name="Miao Y."/>
            <person name="Liu J."/>
            <person name="Yu Q."/>
            <person name="Li R."/>
            <person name="Liao H."/>
            <person name="Li X."/>
            <person name="Kong Y."/>
            <person name="Jiang Z."/>
            <person name="Chourrout D."/>
            <person name="Li R."/>
            <person name="Bao Z."/>
        </authorList>
    </citation>
    <scope>NUCLEOTIDE SEQUENCE [LARGE SCALE GENOMIC DNA]</scope>
    <source>
        <strain evidence="17 18">PY_sf001</strain>
    </source>
</reference>
<accession>A0A210Q1P6</accession>
<sequence>MDESSIESSLELYKSQLSQVDQALCASGENADLLKLQSDLKELIHLTEESLLSLKKSIILKSLEEDAHVTGEETPHGSNDLDSEYAAFQAMLSEDVSDPNENSTQTASDSPGHVALPQQTDEELKQMIGMKCRAPFVHEWGALSCHNAIISGLIPATSTDLMPKVTVMFCNPTHMSMLPCTYHLEGNCKFSDQKCRFSHGHIVELDDLREFQDPDYSALTLGSRCLAQYDDDLWYKAMVVDLHDDHQYSVTMDTYEGVHQLDLKHIIPLEQSEEMSDEEENAEDDIRSAVPSPALSDDDELDIPVYLWKPPQSSQTLGNWEAHTKGIGSKLMAKMGYVLGQGLGKREDGRVEPVPIQLLPPGKSLDTIMLLKELAGEQDLFDVMKKKEKKQKAQEKKQAQAYEKMKTEDQNVFDFMNRRLGGKKGNLKDLVSHDQNKPSSESSSSSANRNISEQDLKAKSERHLNIQLMKTDEEIKNVKRELEKLKVSLARNELRDKNMASRVRQKITSTENYLQRLMTSGSAIQQHKQNRFNHKKLTVF</sequence>
<dbReference type="Proteomes" id="UP000242188">
    <property type="component" value="Unassembled WGS sequence"/>
</dbReference>
<dbReference type="PANTHER" id="PTHR46297">
    <property type="entry name" value="ZINC FINGER CCCH-TYPE WITH G PATCH DOMAIN-CONTAINING PROTEIN"/>
    <property type="match status" value="1"/>
</dbReference>
<feature type="zinc finger region" description="C3H1-type" evidence="11">
    <location>
        <begin position="179"/>
        <end position="202"/>
    </location>
</feature>
<evidence type="ECO:0000256" key="2">
    <source>
        <dbReference type="ARBA" id="ARBA00022414"/>
    </source>
</evidence>
<dbReference type="SMART" id="SM00333">
    <property type="entry name" value="TUDOR"/>
    <property type="match status" value="1"/>
</dbReference>
<dbReference type="EMBL" id="NEDP02005240">
    <property type="protein sequence ID" value="OWF42647.1"/>
    <property type="molecule type" value="Genomic_DNA"/>
</dbReference>
<dbReference type="PROSITE" id="PS50174">
    <property type="entry name" value="G_PATCH"/>
    <property type="match status" value="1"/>
</dbReference>
<keyword evidence="4 11" id="KW-0479">Metal-binding</keyword>
<feature type="domain" description="C3H1-type" evidence="14">
    <location>
        <begin position="179"/>
        <end position="202"/>
    </location>
</feature>